<reference evidence="2 3" key="1">
    <citation type="submission" date="2022-05" db="EMBL/GenBank/DDBJ databases">
        <authorList>
            <consortium name="Genoscope - CEA"/>
            <person name="William W."/>
        </authorList>
    </citation>
    <scope>NUCLEOTIDE SEQUENCE [LARGE SCALE GENOMIC DNA]</scope>
</reference>
<keyword evidence="3" id="KW-1185">Reference proteome</keyword>
<feature type="region of interest" description="Disordered" evidence="1">
    <location>
        <begin position="467"/>
        <end position="499"/>
    </location>
</feature>
<comment type="caution">
    <text evidence="2">The sequence shown here is derived from an EMBL/GenBank/DDBJ whole genome shotgun (WGS) entry which is preliminary data.</text>
</comment>
<name>A0AAU9WJJ9_9CNID</name>
<accession>A0AAU9WJJ9</accession>
<protein>
    <submittedName>
        <fullName evidence="2">Uncharacterized protein</fullName>
    </submittedName>
</protein>
<dbReference type="EMBL" id="CALNXJ010000015">
    <property type="protein sequence ID" value="CAH3115620.1"/>
    <property type="molecule type" value="Genomic_DNA"/>
</dbReference>
<dbReference type="Proteomes" id="UP001159428">
    <property type="component" value="Unassembled WGS sequence"/>
</dbReference>
<dbReference type="AlphaFoldDB" id="A0AAU9WJJ9"/>
<evidence type="ECO:0000313" key="3">
    <source>
        <dbReference type="Proteomes" id="UP001159428"/>
    </source>
</evidence>
<proteinExistence type="predicted"/>
<feature type="compositionally biased region" description="Low complexity" evidence="1">
    <location>
        <begin position="467"/>
        <end position="478"/>
    </location>
</feature>
<evidence type="ECO:0000256" key="1">
    <source>
        <dbReference type="SAM" id="MobiDB-lite"/>
    </source>
</evidence>
<sequence length="709" mass="78131">MEQLEGGAIPKNRRNAKISKNVQILKKNDFHDANGGICMSTQSEMSKIKRSDHLKQFKRNVEFDADMSDDMVKEHLEATFPSLRGRRFSCAAVVRIDRDRSKFEHYGNPRVWDSNFIRTKIKGNSTLYLLETLDSERGAVTGLCPGCDVANVDGAISDEQQMLNDSTSGISESDHVVSEDDFASGLQNLDTVYPYDVQINPQRSPQEGGSPCVFKFTPKPSSNVTSVSATFDSIGEISLTKLPNDVEYLGLIPASKEPGWVTITLRAVQGRYKPVLGSTRIYYERPPREEFLEEIVFNLDKQKEFYETFIHRRSGNSGNRESGDSGNGNSGGRNKGDGKQIRGAFESSQPSHVLSILIYAAAKFGAKEFMEIIYNSSAGGLVFNSYKDNATLPESVARDFGNEEIANYLEEITKRFSQEIQNGKQFSETVDWSELVKATEEAQTKMNQDTDKKHVIRVESGYSADVESLSSASSSASSDQEHSDCDVPSSIDNLECGEDKNEKENVISMGSSGEAFASFTAKSRRTKDGSRDSVVGKIDKDEIEKESVISKGSSGETFTSFTAMSRRTKGSAKGSVVGKIDEADSDVNASWDYFETKYDISNAILNRRNRSITFIPENGKEPNRKQSEEVAQSLYEISHNFEQRLATNNKHWMLGFAAVAAVAATANGAGGAAALGAGAFALGVVSIVEVFKSLYQEYSRSERPMETDD</sequence>
<evidence type="ECO:0000313" key="2">
    <source>
        <dbReference type="EMBL" id="CAH3115620.1"/>
    </source>
</evidence>
<feature type="region of interest" description="Disordered" evidence="1">
    <location>
        <begin position="310"/>
        <end position="343"/>
    </location>
</feature>
<gene>
    <name evidence="2" type="ORF">PMEA_00006850</name>
</gene>
<organism evidence="2 3">
    <name type="scientific">Pocillopora meandrina</name>
    <dbReference type="NCBI Taxonomy" id="46732"/>
    <lineage>
        <taxon>Eukaryota</taxon>
        <taxon>Metazoa</taxon>
        <taxon>Cnidaria</taxon>
        <taxon>Anthozoa</taxon>
        <taxon>Hexacorallia</taxon>
        <taxon>Scleractinia</taxon>
        <taxon>Astrocoeniina</taxon>
        <taxon>Pocilloporidae</taxon>
        <taxon>Pocillopora</taxon>
    </lineage>
</organism>